<evidence type="ECO:0000313" key="1">
    <source>
        <dbReference type="EMBL" id="CUJ84151.1"/>
    </source>
</evidence>
<gene>
    <name evidence="1" type="ORF">RUE5091_00187</name>
</gene>
<reference evidence="2" key="1">
    <citation type="submission" date="2015-09" db="EMBL/GenBank/DDBJ databases">
        <authorList>
            <person name="Rodrigo-Torres L."/>
            <person name="Arahal D.R."/>
        </authorList>
    </citation>
    <scope>NUCLEOTIDE SEQUENCE [LARGE SCALE GENOMIC DNA]</scope>
    <source>
        <strain evidence="2">CECT 5091</strain>
    </source>
</reference>
<organism evidence="1 2">
    <name type="scientific">Ruegeria denitrificans</name>
    <dbReference type="NCBI Taxonomy" id="1715692"/>
    <lineage>
        <taxon>Bacteria</taxon>
        <taxon>Pseudomonadati</taxon>
        <taxon>Pseudomonadota</taxon>
        <taxon>Alphaproteobacteria</taxon>
        <taxon>Rhodobacterales</taxon>
        <taxon>Roseobacteraceae</taxon>
        <taxon>Ruegeria</taxon>
    </lineage>
</organism>
<dbReference type="OrthoDB" id="9803878at2"/>
<proteinExistence type="predicted"/>
<protein>
    <submittedName>
        <fullName evidence="1">Uncharacterized protein</fullName>
    </submittedName>
</protein>
<dbReference type="AlphaFoldDB" id="A0A0P1I144"/>
<name>A0A0P1I144_9RHOB</name>
<dbReference type="Proteomes" id="UP000051260">
    <property type="component" value="Unassembled WGS sequence"/>
</dbReference>
<evidence type="ECO:0000313" key="2">
    <source>
        <dbReference type="Proteomes" id="UP000051260"/>
    </source>
</evidence>
<accession>A0A0P1I144</accession>
<sequence length="86" mass="9844">MRKKPANKQSHDEKVVIDIRCATRKQYSGEEKIRIMLDDMRSEDSNAVDLHAVLIFCKVHATQEPLDNCKLHRGSEPQVINEKEAG</sequence>
<keyword evidence="2" id="KW-1185">Reference proteome</keyword>
<dbReference type="EMBL" id="CYUD01000001">
    <property type="protein sequence ID" value="CUJ84151.1"/>
    <property type="molecule type" value="Genomic_DNA"/>
</dbReference>